<reference evidence="3" key="1">
    <citation type="submission" date="2025-08" db="UniProtKB">
        <authorList>
            <consortium name="Ensembl"/>
        </authorList>
    </citation>
    <scope>IDENTIFICATION</scope>
</reference>
<feature type="transmembrane region" description="Helical" evidence="2">
    <location>
        <begin position="94"/>
        <end position="117"/>
    </location>
</feature>
<dbReference type="Ensembl" id="ENSCHIT00010053385.1">
    <property type="protein sequence ID" value="ENSCHIP00010038105.1"/>
    <property type="gene ID" value="ENSCHIG00010028232.1"/>
</dbReference>
<accession>A0A8C2S420</accession>
<evidence type="ECO:0000256" key="1">
    <source>
        <dbReference type="SAM" id="MobiDB-lite"/>
    </source>
</evidence>
<keyword evidence="2" id="KW-0472">Membrane</keyword>
<proteinExistence type="predicted"/>
<keyword evidence="2" id="KW-1133">Transmembrane helix</keyword>
<keyword evidence="2" id="KW-0812">Transmembrane</keyword>
<organism evidence="3">
    <name type="scientific">Capra hircus</name>
    <name type="common">Goat</name>
    <dbReference type="NCBI Taxonomy" id="9925"/>
    <lineage>
        <taxon>Eukaryota</taxon>
        <taxon>Metazoa</taxon>
        <taxon>Chordata</taxon>
        <taxon>Craniata</taxon>
        <taxon>Vertebrata</taxon>
        <taxon>Euteleostomi</taxon>
        <taxon>Mammalia</taxon>
        <taxon>Eutheria</taxon>
        <taxon>Laurasiatheria</taxon>
        <taxon>Artiodactyla</taxon>
        <taxon>Ruminantia</taxon>
        <taxon>Pecora</taxon>
        <taxon>Bovidae</taxon>
        <taxon>Caprinae</taxon>
        <taxon>Capra</taxon>
    </lineage>
</organism>
<name>A0A8C2S420_CAPHI</name>
<feature type="region of interest" description="Disordered" evidence="1">
    <location>
        <begin position="16"/>
        <end position="67"/>
    </location>
</feature>
<dbReference type="AlphaFoldDB" id="A0A8C2S420"/>
<sequence length="118" mass="12515">LLKYIFLTLCADKSFDDEESVDGNRPSSAASAFKVPAPKTSGNPVNSARKPGSAGGPKVGGASKEGGAGAVDEDDFIKAFTDVPSVQVRVPVMWHSPCIFPVIITCFCPFFQILFFLS</sequence>
<evidence type="ECO:0000256" key="2">
    <source>
        <dbReference type="SAM" id="Phobius"/>
    </source>
</evidence>
<evidence type="ECO:0000313" key="3">
    <source>
        <dbReference type="Ensembl" id="ENSCHIP00010038105.1"/>
    </source>
</evidence>
<protein>
    <submittedName>
        <fullName evidence="3">Uncharacterized protein</fullName>
    </submittedName>
</protein>
<feature type="compositionally biased region" description="Gly residues" evidence="1">
    <location>
        <begin position="53"/>
        <end position="67"/>
    </location>
</feature>